<keyword evidence="1" id="KW-0472">Membrane</keyword>
<keyword evidence="1" id="KW-0812">Transmembrane</keyword>
<comment type="caution">
    <text evidence="3">The sequence shown here is derived from an EMBL/GenBank/DDBJ whole genome shotgun (WGS) entry which is preliminary data.</text>
</comment>
<dbReference type="EMBL" id="JAABLM010000022">
    <property type="protein sequence ID" value="NBL66084.1"/>
    <property type="molecule type" value="Genomic_DNA"/>
</dbReference>
<keyword evidence="4" id="KW-1185">Reference proteome</keyword>
<evidence type="ECO:0000313" key="4">
    <source>
        <dbReference type="Proteomes" id="UP000798602"/>
    </source>
</evidence>
<organism evidence="3 4">
    <name type="scientific">Flavobacterium ichthyis</name>
    <dbReference type="NCBI Taxonomy" id="2698827"/>
    <lineage>
        <taxon>Bacteria</taxon>
        <taxon>Pseudomonadati</taxon>
        <taxon>Bacteroidota</taxon>
        <taxon>Flavobacteriia</taxon>
        <taxon>Flavobacteriales</taxon>
        <taxon>Flavobacteriaceae</taxon>
        <taxon>Flavobacterium</taxon>
    </lineage>
</organism>
<reference evidence="4" key="1">
    <citation type="submission" date="2020-01" db="EMBL/GenBank/DDBJ databases">
        <title>Sphingomonas sp. strain CSW-10.</title>
        <authorList>
            <person name="Chen W.-M."/>
        </authorList>
    </citation>
    <scope>NUCLEOTIDE SEQUENCE [LARGE SCALE GENOMIC DNA]</scope>
    <source>
        <strain evidence="4">NST-5</strain>
    </source>
</reference>
<evidence type="ECO:0000259" key="2">
    <source>
        <dbReference type="Pfam" id="PF14436"/>
    </source>
</evidence>
<evidence type="ECO:0000256" key="1">
    <source>
        <dbReference type="SAM" id="Phobius"/>
    </source>
</evidence>
<dbReference type="Proteomes" id="UP000798602">
    <property type="component" value="Unassembled WGS sequence"/>
</dbReference>
<feature type="transmembrane region" description="Helical" evidence="1">
    <location>
        <begin position="509"/>
        <end position="526"/>
    </location>
</feature>
<sequence>MRAIEYGLLHYKQYAFKNEPHNLFVFNHEIVDEAIAQEEPSSQENRYHQVTYNEPNFNLIENGETMEPLEVNYLFNTQVTQVEDLGTQNVYYNGPFSTPAPVVKINENYFALLTTQDADDIGFSVLHNEVSIEVTSLKKPKRSLLTILDSAFKQKEMALVVFVSSDGALLETAYQSIDELYPNEMVMFVETNDKNNFFGSVVRVKTGDNITESSEIPYKLVAKVLNHFFKTDISIAAIQEIVKEHVEEKSGMLYFVKRRIWLFGSKIMSISTEFTYGIVGNIATEISGWCDSLHLSDKNWQYYDDEGLPIKKPELFLPILPAIALLQTSDKENALSLKKINAPALLIIEELENKIENSRKNLGKIKWMRNLLDPILPLLTKVKDFLKSDLPELSKLAQDVLVMYNAFIVGLINSLVDAVKGFFDLIALMCEALENLSSKALNVANNLSSYFSLFLETLENMGEMLTNLTSKENIKALLVFFLKCTTLVLALPFRIFEGITNSKMPNNDALAYYLGYTVGFVVQLIIETILTGGTKAVASAFSKIGQSFQEVVSGAKKLMPKAIGKAPSIETLLSFFSYLREKSKNLKFFLEELWEIIQGWFKKGKIDEVEGLRKLAYDDFVRTISKANIDEIIQHLFEGDFGITRRGRRKFFSAKGMHSMFGVNKKLIRIIEDTEIPPKLHHGPDTFFKAKPQLKYKNGQWIDKMDNGGYSSFFPSSWTKDRIMEEIAFAWKNRNLIDEVKGLYRGFTSTGQELIICIKNGEIKTVFPKLD</sequence>
<proteinExistence type="predicted"/>
<protein>
    <recommendedName>
        <fullName evidence="2">Bacterial EndoU nuclease domain-containing protein</fullName>
    </recommendedName>
</protein>
<feature type="transmembrane region" description="Helical" evidence="1">
    <location>
        <begin position="476"/>
        <end position="497"/>
    </location>
</feature>
<gene>
    <name evidence="3" type="ORF">GV828_12835</name>
</gene>
<evidence type="ECO:0000313" key="3">
    <source>
        <dbReference type="EMBL" id="NBL66084.1"/>
    </source>
</evidence>
<dbReference type="InterPro" id="IPR029501">
    <property type="entry name" value="EndoU_bac"/>
</dbReference>
<dbReference type="Pfam" id="PF14436">
    <property type="entry name" value="EndoU_bacteria"/>
    <property type="match status" value="1"/>
</dbReference>
<accession>A0ABW9ZBI6</accession>
<keyword evidence="1" id="KW-1133">Transmembrane helix</keyword>
<feature type="domain" description="Bacterial EndoU nuclease" evidence="2">
    <location>
        <begin position="631"/>
        <end position="769"/>
    </location>
</feature>
<name>A0ABW9ZBI6_9FLAO</name>
<dbReference type="RefSeq" id="WP_166537900.1">
    <property type="nucleotide sequence ID" value="NZ_JAABLM010000022.1"/>
</dbReference>